<evidence type="ECO:0000259" key="2">
    <source>
        <dbReference type="Pfam" id="PF20516"/>
    </source>
</evidence>
<gene>
    <name evidence="3" type="ORF">IF1G_06766</name>
</gene>
<keyword evidence="4" id="KW-1185">Reference proteome</keyword>
<feature type="region of interest" description="Disordered" evidence="1">
    <location>
        <begin position="1"/>
        <end position="99"/>
    </location>
</feature>
<dbReference type="AlphaFoldDB" id="A0A545UZ56"/>
<protein>
    <recommendedName>
        <fullName evidence="2">PD-(D/E)XK nuclease-like domain-containing protein</fullName>
    </recommendedName>
</protein>
<organism evidence="3 4">
    <name type="scientific">Cordyceps javanica</name>
    <dbReference type="NCBI Taxonomy" id="43265"/>
    <lineage>
        <taxon>Eukaryota</taxon>
        <taxon>Fungi</taxon>
        <taxon>Dikarya</taxon>
        <taxon>Ascomycota</taxon>
        <taxon>Pezizomycotina</taxon>
        <taxon>Sordariomycetes</taxon>
        <taxon>Hypocreomycetidae</taxon>
        <taxon>Hypocreales</taxon>
        <taxon>Cordycipitaceae</taxon>
        <taxon>Cordyceps</taxon>
    </lineage>
</organism>
<dbReference type="Pfam" id="PF20516">
    <property type="entry name" value="PDDEXK_12"/>
    <property type="match status" value="1"/>
</dbReference>
<dbReference type="EMBL" id="SPUK01000009">
    <property type="protein sequence ID" value="TQV94755.1"/>
    <property type="molecule type" value="Genomic_DNA"/>
</dbReference>
<feature type="domain" description="PD-(D/E)XK nuclease-like" evidence="2">
    <location>
        <begin position="144"/>
        <end position="419"/>
    </location>
</feature>
<feature type="compositionally biased region" description="Polar residues" evidence="1">
    <location>
        <begin position="13"/>
        <end position="27"/>
    </location>
</feature>
<evidence type="ECO:0000313" key="3">
    <source>
        <dbReference type="EMBL" id="TQV94755.1"/>
    </source>
</evidence>
<reference evidence="3 4" key="1">
    <citation type="journal article" date="2019" name="Appl. Microbiol. Biotechnol.">
        <title>Genome sequence of Isaria javanica and comparative genome analysis insights into family S53 peptidase evolution in fungal entomopathogens.</title>
        <authorList>
            <person name="Lin R."/>
            <person name="Zhang X."/>
            <person name="Xin B."/>
            <person name="Zou M."/>
            <person name="Gao Y."/>
            <person name="Qin F."/>
            <person name="Hu Q."/>
            <person name="Xie B."/>
            <person name="Cheng X."/>
        </authorList>
    </citation>
    <scope>NUCLEOTIDE SEQUENCE [LARGE SCALE GENOMIC DNA]</scope>
    <source>
        <strain evidence="3 4">IJ1G</strain>
    </source>
</reference>
<feature type="compositionally biased region" description="Basic and acidic residues" evidence="1">
    <location>
        <begin position="29"/>
        <end position="49"/>
    </location>
</feature>
<sequence>MQLDQILAWLNATEPSEPSGSGVSTAGSYHDKHNGGGQQRRPDNDETLRTRRSKIGSAASTPSSGLSYDPFASSQSPAPQRSGRPSPEKQLRRLQLHPEGLDVRELATFRGMPEELETMLDRIAAFSDGKGIVPPAVQGALAEAAASDRAFRWALRGSDHVSDDPAMTAACTPAPKDVRDALDAALECSTHSHNEANWIMQVHAQILRMAFQPGGNPKYIHLVNPVACIDASFLASHGITKLSKEGDFCIYMNPEHAGSSSMFSSAVQRARAAFPHGILSFEELAPLYDRLVVLSMGTNLGERFEAARLQLGLWEMARWAFLRRWHMPGAAPTGPVVGVTGLVDTIETSDMQQIALKILPSFLPSIIIQGHDWWLFVATGEGKRTVLWQRVLIGSTSNSRGVYQIVSALQYLEKWVRDVRWPWVRVLLEVMELYQQGKLGN</sequence>
<dbReference type="InterPro" id="IPR046797">
    <property type="entry name" value="PDDEXK_12"/>
</dbReference>
<feature type="compositionally biased region" description="Polar residues" evidence="1">
    <location>
        <begin position="58"/>
        <end position="79"/>
    </location>
</feature>
<proteinExistence type="predicted"/>
<comment type="caution">
    <text evidence="3">The sequence shown here is derived from an EMBL/GenBank/DDBJ whole genome shotgun (WGS) entry which is preliminary data.</text>
</comment>
<name>A0A545UZ56_9HYPO</name>
<dbReference type="Proteomes" id="UP000315783">
    <property type="component" value="Unassembled WGS sequence"/>
</dbReference>
<dbReference type="OrthoDB" id="4161186at2759"/>
<accession>A0A545UZ56</accession>
<dbReference type="STRING" id="43265.A0A545UZ56"/>
<evidence type="ECO:0000256" key="1">
    <source>
        <dbReference type="SAM" id="MobiDB-lite"/>
    </source>
</evidence>
<evidence type="ECO:0000313" key="4">
    <source>
        <dbReference type="Proteomes" id="UP000315783"/>
    </source>
</evidence>